<dbReference type="OrthoDB" id="5877746at2"/>
<proteinExistence type="predicted"/>
<protein>
    <submittedName>
        <fullName evidence="1">Phenolic acid decarboxylase subunit D</fullName>
        <ecNumber evidence="1">4.1.1.-</ecNumber>
    </submittedName>
</protein>
<dbReference type="Pfam" id="PF26358">
    <property type="entry name" value="EcdD_BsdD_detox"/>
    <property type="match status" value="1"/>
</dbReference>
<evidence type="ECO:0000313" key="2">
    <source>
        <dbReference type="Proteomes" id="UP000095544"/>
    </source>
</evidence>
<gene>
    <name evidence="1" type="primary">bsdD</name>
    <name evidence="1" type="ORF">ERS852491_04870</name>
</gene>
<dbReference type="EC" id="4.1.1.-" evidence="1"/>
<dbReference type="AlphaFoldDB" id="A0A174MFU9"/>
<reference evidence="1 2" key="1">
    <citation type="submission" date="2015-09" db="EMBL/GenBank/DDBJ databases">
        <authorList>
            <consortium name="Pathogen Informatics"/>
        </authorList>
    </citation>
    <scope>NUCLEOTIDE SEQUENCE [LARGE SCALE GENOMIC DNA]</scope>
    <source>
        <strain evidence="1 2">2789STDY5834876</strain>
    </source>
</reference>
<accession>A0A174MFU9</accession>
<dbReference type="InterPro" id="IPR047707">
    <property type="entry name" value="VdcD-like"/>
</dbReference>
<dbReference type="Proteomes" id="UP000095544">
    <property type="component" value="Unassembled WGS sequence"/>
</dbReference>
<dbReference type="GO" id="GO:0016829">
    <property type="term" value="F:lyase activity"/>
    <property type="evidence" value="ECO:0007669"/>
    <property type="project" value="UniProtKB-KW"/>
</dbReference>
<sequence>MTCPRCGSDKIRVMVKSPVGDAWEVYVCETCVYSWRSTENPDIHEKFKLNPEEIPELQVIPPVPPLD</sequence>
<evidence type="ECO:0000313" key="1">
    <source>
        <dbReference type="EMBL" id="CUP32805.1"/>
    </source>
</evidence>
<keyword evidence="1" id="KW-0456">Lyase</keyword>
<dbReference type="NCBIfam" id="NF041205">
    <property type="entry name" value="VdcD"/>
    <property type="match status" value="1"/>
</dbReference>
<name>A0A174MFU9_9FIRM</name>
<dbReference type="STRING" id="39482.ERS852491_04870"/>
<organism evidence="1 2">
    <name type="scientific">Faecalicatena contorta</name>
    <dbReference type="NCBI Taxonomy" id="39482"/>
    <lineage>
        <taxon>Bacteria</taxon>
        <taxon>Bacillati</taxon>
        <taxon>Bacillota</taxon>
        <taxon>Clostridia</taxon>
        <taxon>Lachnospirales</taxon>
        <taxon>Lachnospiraceae</taxon>
        <taxon>Faecalicatena</taxon>
    </lineage>
</organism>
<dbReference type="EMBL" id="CYZU01000083">
    <property type="protein sequence ID" value="CUP32805.1"/>
    <property type="molecule type" value="Genomic_DNA"/>
</dbReference>